<dbReference type="CDD" id="cd03408">
    <property type="entry name" value="SPFH_like_u1"/>
    <property type="match status" value="1"/>
</dbReference>
<comment type="caution">
    <text evidence="4">The sequence shown here is derived from an EMBL/GenBank/DDBJ whole genome shotgun (WGS) entry which is preliminary data.</text>
</comment>
<dbReference type="Proteomes" id="UP000609651">
    <property type="component" value="Unassembled WGS sequence"/>
</dbReference>
<accession>A0ABX1VIB1</accession>
<feature type="compositionally biased region" description="Pro residues" evidence="1">
    <location>
        <begin position="294"/>
        <end position="303"/>
    </location>
</feature>
<dbReference type="InterPro" id="IPR033880">
    <property type="entry name" value="SPFH_YdjI"/>
</dbReference>
<evidence type="ECO:0000259" key="2">
    <source>
        <dbReference type="Pfam" id="PF13421"/>
    </source>
</evidence>
<dbReference type="PANTHER" id="PTHR37826">
    <property type="entry name" value="FLOTILLIN BAND_7_5 DOMAIN PROTEIN"/>
    <property type="match status" value="1"/>
</dbReference>
<feature type="domain" description="GYF" evidence="3">
    <location>
        <begin position="307"/>
        <end position="354"/>
    </location>
</feature>
<dbReference type="InterPro" id="IPR025640">
    <property type="entry name" value="GYF_2"/>
</dbReference>
<sequence length="370" mass="40110">MGLFDRLRGELVDIIEWVDDDRHTLVWRFPRYRNEIKNGAQLIVRPGQTAVFISNGRIADVFEPGHYTLDTDNLPLLSTLQGWKHGFESPFKSEVYFVSTRTLSELKWGTPNPIMLRDDDFGPVRLRAFGTYTLRALDPQVLLKELVGTDSALETGEIEELMRGVVVSAFADLLGESKIAALDLAANYKELGDDLARLVNERIDDEYGLEVPQLYIINVSLPESVEKALDARSSMGVIGDLGRYQQFQLGNALGQEGGPGGAMGEGLGMGLGFQMANQMARGGQPQMTAAPQAGGPPPPPLPSAPMWHVSANGQTRGPLPQSQLEHAVRAGQVGPDALVWTAGMPVWESVSRTPVFASQLGSSPPPLPGG</sequence>
<evidence type="ECO:0008006" key="6">
    <source>
        <dbReference type="Google" id="ProtNLM"/>
    </source>
</evidence>
<dbReference type="Pfam" id="PF14237">
    <property type="entry name" value="GYF_2"/>
    <property type="match status" value="1"/>
</dbReference>
<evidence type="ECO:0000313" key="5">
    <source>
        <dbReference type="Proteomes" id="UP000609651"/>
    </source>
</evidence>
<proteinExistence type="predicted"/>
<keyword evidence="5" id="KW-1185">Reference proteome</keyword>
<protein>
    <recommendedName>
        <fullName evidence="6">Membrane protease subunit (Stomatin/prohibitin family)</fullName>
    </recommendedName>
</protein>
<evidence type="ECO:0000259" key="3">
    <source>
        <dbReference type="Pfam" id="PF14237"/>
    </source>
</evidence>
<dbReference type="Pfam" id="PF13421">
    <property type="entry name" value="Band_7_1"/>
    <property type="match status" value="1"/>
</dbReference>
<dbReference type="EMBL" id="WTPX01000217">
    <property type="protein sequence ID" value="NNJ27853.1"/>
    <property type="molecule type" value="Genomic_DNA"/>
</dbReference>
<evidence type="ECO:0000313" key="4">
    <source>
        <dbReference type="EMBL" id="NNJ27853.1"/>
    </source>
</evidence>
<dbReference type="SUPFAM" id="SSF117892">
    <property type="entry name" value="Band 7/SPFH domain"/>
    <property type="match status" value="1"/>
</dbReference>
<name>A0ABX1VIB1_9PLAN</name>
<feature type="region of interest" description="Disordered" evidence="1">
    <location>
        <begin position="280"/>
        <end position="319"/>
    </location>
</feature>
<dbReference type="InterPro" id="IPR036013">
    <property type="entry name" value="Band_7/SPFH_dom_sf"/>
</dbReference>
<feature type="domain" description="SPFH" evidence="2">
    <location>
        <begin position="26"/>
        <end position="237"/>
    </location>
</feature>
<dbReference type="PANTHER" id="PTHR37826:SF2">
    <property type="entry name" value="ZINC-RIBBON DOMAIN-CONTAINING PROTEIN"/>
    <property type="match status" value="1"/>
</dbReference>
<dbReference type="RefSeq" id="WP_171189760.1">
    <property type="nucleotide sequence ID" value="NZ_WTPX01000217.1"/>
</dbReference>
<organism evidence="4 5">
    <name type="scientific">Alienimonas chondri</name>
    <dbReference type="NCBI Taxonomy" id="2681879"/>
    <lineage>
        <taxon>Bacteria</taxon>
        <taxon>Pseudomonadati</taxon>
        <taxon>Planctomycetota</taxon>
        <taxon>Planctomycetia</taxon>
        <taxon>Planctomycetales</taxon>
        <taxon>Planctomycetaceae</taxon>
        <taxon>Alienimonas</taxon>
    </lineage>
</organism>
<feature type="compositionally biased region" description="Low complexity" evidence="1">
    <location>
        <begin position="282"/>
        <end position="293"/>
    </location>
</feature>
<reference evidence="4 5" key="1">
    <citation type="journal article" date="2020" name="Syst. Appl. Microbiol.">
        <title>Alienimonas chondri sp. nov., a novel planctomycete isolated from the biofilm of the red alga Chondrus crispus.</title>
        <authorList>
            <person name="Vitorino I."/>
            <person name="Albuquerque L."/>
            <person name="Wiegand S."/>
            <person name="Kallscheuer N."/>
            <person name="da Costa M.S."/>
            <person name="Lobo-da-Cunha A."/>
            <person name="Jogler C."/>
            <person name="Lage O.M."/>
        </authorList>
    </citation>
    <scope>NUCLEOTIDE SEQUENCE [LARGE SCALE GENOMIC DNA]</scope>
    <source>
        <strain evidence="4 5">LzC2</strain>
    </source>
</reference>
<gene>
    <name evidence="4" type="ORF">LzC2_39630</name>
</gene>
<evidence type="ECO:0000256" key="1">
    <source>
        <dbReference type="SAM" id="MobiDB-lite"/>
    </source>
</evidence>